<sequence length="114" mass="11949">MNPLVTAYGALVLGIVSEVIGSSLLPKTQQFTKLGPTAAAIASFIVALFFLSHALKLIPLGVTYAIWCGVGMVLTAMVSVHVYRSPLDLPATLGIILIICGVVVINIFSKTVAH</sequence>
<dbReference type="Proteomes" id="UP001060070">
    <property type="component" value="Chromosome"/>
</dbReference>
<evidence type="ECO:0000256" key="1">
    <source>
        <dbReference type="ARBA" id="ARBA00004651"/>
    </source>
</evidence>
<comment type="subcellular location">
    <subcellularLocation>
        <location evidence="1 8">Cell membrane</location>
        <topology evidence="1 8">Multi-pass membrane protein</topology>
    </subcellularLocation>
</comment>
<dbReference type="GO" id="GO:0015199">
    <property type="term" value="F:amino-acid betaine transmembrane transporter activity"/>
    <property type="evidence" value="ECO:0007669"/>
    <property type="project" value="TreeGrafter"/>
</dbReference>
<dbReference type="Pfam" id="PF00893">
    <property type="entry name" value="Multi_Drug_Res"/>
    <property type="match status" value="1"/>
</dbReference>
<organism evidence="10 11">
    <name type="scientific">Mesorhizobium ciceri</name>
    <dbReference type="NCBI Taxonomy" id="39645"/>
    <lineage>
        <taxon>Bacteria</taxon>
        <taxon>Pseudomonadati</taxon>
        <taxon>Pseudomonadota</taxon>
        <taxon>Alphaproteobacteria</taxon>
        <taxon>Hyphomicrobiales</taxon>
        <taxon>Phyllobacteriaceae</taxon>
        <taxon>Mesorhizobium</taxon>
    </lineage>
</organism>
<evidence type="ECO:0000313" key="11">
    <source>
        <dbReference type="Proteomes" id="UP001060070"/>
    </source>
</evidence>
<dbReference type="GO" id="GO:0005886">
    <property type="term" value="C:plasma membrane"/>
    <property type="evidence" value="ECO:0007669"/>
    <property type="project" value="UniProtKB-SubCell"/>
</dbReference>
<evidence type="ECO:0000256" key="9">
    <source>
        <dbReference type="SAM" id="Phobius"/>
    </source>
</evidence>
<evidence type="ECO:0000256" key="8">
    <source>
        <dbReference type="RuleBase" id="RU003942"/>
    </source>
</evidence>
<dbReference type="GO" id="GO:0015220">
    <property type="term" value="F:choline transmembrane transporter activity"/>
    <property type="evidence" value="ECO:0007669"/>
    <property type="project" value="TreeGrafter"/>
</dbReference>
<comment type="similarity">
    <text evidence="7 8">Belongs to the drug/metabolite transporter (DMT) superfamily. Small multidrug resistance (SMR) (TC 2.A.7.1) family.</text>
</comment>
<evidence type="ECO:0000256" key="7">
    <source>
        <dbReference type="ARBA" id="ARBA00038032"/>
    </source>
</evidence>
<reference evidence="10 11" key="1">
    <citation type="journal article" date="2022" name="Microbiol. Resour. Announc.">
        <title>Complete Genome Sequence of Mesorhizobium ciceri Strain R30, a Rhizobium Used as a Commercial Inoculant for Chickpea in Argentina.</title>
        <authorList>
            <person name="Foresto E."/>
            <person name="Revale S."/>
            <person name="Primo E."/>
            <person name="Nievas F."/>
            <person name="Carezzano E."/>
            <person name="Puente M."/>
            <person name="Alzari P."/>
            <person name="Mart M."/>
            <person name="Ben-Assaya M."/>
            <person name="Mornico D."/>
            <person name="Santoro M."/>
            <person name="Mart F."/>
            <person name="Giordano W."/>
            <person name="Bogino P."/>
        </authorList>
    </citation>
    <scope>NUCLEOTIDE SEQUENCE [LARGE SCALE GENOMIC DNA]</scope>
    <source>
        <strain evidence="10 11">R30</strain>
    </source>
</reference>
<dbReference type="GO" id="GO:0031460">
    <property type="term" value="P:glycine betaine transport"/>
    <property type="evidence" value="ECO:0007669"/>
    <property type="project" value="TreeGrafter"/>
</dbReference>
<feature type="transmembrane region" description="Helical" evidence="9">
    <location>
        <begin position="89"/>
        <end position="108"/>
    </location>
</feature>
<dbReference type="GO" id="GO:0015297">
    <property type="term" value="F:antiporter activity"/>
    <property type="evidence" value="ECO:0007669"/>
    <property type="project" value="TreeGrafter"/>
</dbReference>
<dbReference type="AlphaFoldDB" id="A0AB38TDY3"/>
<dbReference type="PANTHER" id="PTHR30561">
    <property type="entry name" value="SMR FAMILY PROTON-DEPENDENT DRUG EFFLUX TRANSPORTER SUGE"/>
    <property type="match status" value="1"/>
</dbReference>
<dbReference type="InterPro" id="IPR000390">
    <property type="entry name" value="Small_drug/metabolite_transptr"/>
</dbReference>
<dbReference type="RefSeq" id="WP_024505662.1">
    <property type="nucleotide sequence ID" value="NZ_CP088147.1"/>
</dbReference>
<dbReference type="SUPFAM" id="SSF103481">
    <property type="entry name" value="Multidrug resistance efflux transporter EmrE"/>
    <property type="match status" value="1"/>
</dbReference>
<keyword evidence="6 9" id="KW-0472">Membrane</keyword>
<keyword evidence="3" id="KW-1003">Cell membrane</keyword>
<protein>
    <submittedName>
        <fullName evidence="10">SMR family transporter</fullName>
    </submittedName>
</protein>
<feature type="transmembrane region" description="Helical" evidence="9">
    <location>
        <begin position="62"/>
        <end position="83"/>
    </location>
</feature>
<keyword evidence="11" id="KW-1185">Reference proteome</keyword>
<dbReference type="EMBL" id="CP088147">
    <property type="protein sequence ID" value="UTU53160.1"/>
    <property type="molecule type" value="Genomic_DNA"/>
</dbReference>
<evidence type="ECO:0000256" key="2">
    <source>
        <dbReference type="ARBA" id="ARBA00022448"/>
    </source>
</evidence>
<name>A0AB38TDY3_9HYPH</name>
<evidence type="ECO:0000256" key="6">
    <source>
        <dbReference type="ARBA" id="ARBA00023136"/>
    </source>
</evidence>
<keyword evidence="5 9" id="KW-1133">Transmembrane helix</keyword>
<keyword evidence="4 8" id="KW-0812">Transmembrane</keyword>
<dbReference type="PANTHER" id="PTHR30561:SF1">
    <property type="entry name" value="MULTIDRUG TRANSPORTER EMRE"/>
    <property type="match status" value="1"/>
</dbReference>
<proteinExistence type="inferred from homology"/>
<evidence type="ECO:0000256" key="4">
    <source>
        <dbReference type="ARBA" id="ARBA00022692"/>
    </source>
</evidence>
<dbReference type="InterPro" id="IPR045324">
    <property type="entry name" value="Small_multidrug_res"/>
</dbReference>
<dbReference type="Gene3D" id="1.10.3730.20">
    <property type="match status" value="1"/>
</dbReference>
<feature type="transmembrane region" description="Helical" evidence="9">
    <location>
        <begin position="37"/>
        <end position="55"/>
    </location>
</feature>
<keyword evidence="2" id="KW-0813">Transport</keyword>
<evidence type="ECO:0000256" key="5">
    <source>
        <dbReference type="ARBA" id="ARBA00022989"/>
    </source>
</evidence>
<gene>
    <name evidence="10" type="ORF">LRP29_07010</name>
</gene>
<evidence type="ECO:0000256" key="3">
    <source>
        <dbReference type="ARBA" id="ARBA00022475"/>
    </source>
</evidence>
<accession>A0AB38TDY3</accession>
<dbReference type="InterPro" id="IPR037185">
    <property type="entry name" value="EmrE-like"/>
</dbReference>
<evidence type="ECO:0000313" key="10">
    <source>
        <dbReference type="EMBL" id="UTU53160.1"/>
    </source>
</evidence>